<accession>G0N2Q4</accession>
<dbReference type="HOGENOM" id="CLU_1321923_0_0_1"/>
<dbReference type="InterPro" id="IPR012885">
    <property type="entry name" value="F-box_Sdz-33"/>
</dbReference>
<name>G0N2Q4_CAEBE</name>
<dbReference type="AlphaFoldDB" id="G0N2Q4"/>
<dbReference type="InParanoid" id="G0N2Q4"/>
<proteinExistence type="predicted"/>
<gene>
    <name evidence="2" type="ORF">CAEBREN_16730</name>
</gene>
<evidence type="ECO:0000259" key="1">
    <source>
        <dbReference type="Pfam" id="PF07735"/>
    </source>
</evidence>
<sequence length="208" mass="23920">MVEKWMVDEFGTHLQDVVQKALDRGVSCRFNGFKPKAFEDMDWLEGIGFKVFTGFFDRESKEFEVSGKMPNKSISKDTYDDVDDLVLIDCRIISFFESSFEAAGFNQVIRNWIGGKYEKLEVLIFWVDEPVTNPEEVSADIQTSVVGNVSMQTILDNIKASVKVQRADDGLFHFRMVVLKSDEHVPQFDISETTLFSNEWPIKVDDNY</sequence>
<protein>
    <recommendedName>
        <fullName evidence="1">Sdz-33 F-box domain-containing protein</fullName>
    </recommendedName>
</protein>
<dbReference type="Proteomes" id="UP000008068">
    <property type="component" value="Unassembled WGS sequence"/>
</dbReference>
<organism evidence="3">
    <name type="scientific">Caenorhabditis brenneri</name>
    <name type="common">Nematode worm</name>
    <dbReference type="NCBI Taxonomy" id="135651"/>
    <lineage>
        <taxon>Eukaryota</taxon>
        <taxon>Metazoa</taxon>
        <taxon>Ecdysozoa</taxon>
        <taxon>Nematoda</taxon>
        <taxon>Chromadorea</taxon>
        <taxon>Rhabditida</taxon>
        <taxon>Rhabditina</taxon>
        <taxon>Rhabditomorpha</taxon>
        <taxon>Rhabditoidea</taxon>
        <taxon>Rhabditidae</taxon>
        <taxon>Peloderinae</taxon>
        <taxon>Caenorhabditis</taxon>
    </lineage>
</organism>
<evidence type="ECO:0000313" key="2">
    <source>
        <dbReference type="EMBL" id="EGT51014.1"/>
    </source>
</evidence>
<dbReference type="EMBL" id="GL379831">
    <property type="protein sequence ID" value="EGT51014.1"/>
    <property type="molecule type" value="Genomic_DNA"/>
</dbReference>
<feature type="domain" description="Sdz-33 F-box" evidence="1">
    <location>
        <begin position="81"/>
        <end position="123"/>
    </location>
</feature>
<keyword evidence="3" id="KW-1185">Reference proteome</keyword>
<evidence type="ECO:0000313" key="3">
    <source>
        <dbReference type="Proteomes" id="UP000008068"/>
    </source>
</evidence>
<reference evidence="3" key="1">
    <citation type="submission" date="2011-07" db="EMBL/GenBank/DDBJ databases">
        <authorList>
            <consortium name="Caenorhabditis brenneri Sequencing and Analysis Consortium"/>
            <person name="Wilson R.K."/>
        </authorList>
    </citation>
    <scope>NUCLEOTIDE SEQUENCE [LARGE SCALE GENOMIC DNA]</scope>
    <source>
        <strain evidence="3">PB2801</strain>
    </source>
</reference>
<dbReference type="Pfam" id="PF07735">
    <property type="entry name" value="FBA_2"/>
    <property type="match status" value="1"/>
</dbReference>